<evidence type="ECO:0000256" key="1">
    <source>
        <dbReference type="SAM" id="Phobius"/>
    </source>
</evidence>
<dbReference type="EMBL" id="JACGWS010000002">
    <property type="protein sequence ID" value="MBC8753701.1"/>
    <property type="molecule type" value="Genomic_DNA"/>
</dbReference>
<feature type="transmembrane region" description="Helical" evidence="1">
    <location>
        <begin position="133"/>
        <end position="152"/>
    </location>
</feature>
<gene>
    <name evidence="3" type="ORF">H2O64_03410</name>
</gene>
<keyword evidence="3" id="KW-0012">Acyltransferase</keyword>
<reference evidence="3 4" key="1">
    <citation type="submission" date="2020-07" db="EMBL/GenBank/DDBJ databases">
        <title>Description of Kordia aestuariivivens sp. nov., isolated from a tidal flat.</title>
        <authorList>
            <person name="Park S."/>
            <person name="Yoon J.-H."/>
        </authorList>
    </citation>
    <scope>NUCLEOTIDE SEQUENCE [LARGE SCALE GENOMIC DNA]</scope>
    <source>
        <strain evidence="3 4">YSTF-M3</strain>
    </source>
</reference>
<protein>
    <submittedName>
        <fullName evidence="3">Acyltransferase family protein</fullName>
    </submittedName>
</protein>
<evidence type="ECO:0000313" key="4">
    <source>
        <dbReference type="Proteomes" id="UP000619238"/>
    </source>
</evidence>
<evidence type="ECO:0000259" key="2">
    <source>
        <dbReference type="Pfam" id="PF01757"/>
    </source>
</evidence>
<dbReference type="PANTHER" id="PTHR36927">
    <property type="entry name" value="BLR4337 PROTEIN"/>
    <property type="match status" value="1"/>
</dbReference>
<dbReference type="GO" id="GO:0016746">
    <property type="term" value="F:acyltransferase activity"/>
    <property type="evidence" value="ECO:0007669"/>
    <property type="project" value="UniProtKB-KW"/>
</dbReference>
<keyword evidence="3" id="KW-0808">Transferase</keyword>
<dbReference type="PANTHER" id="PTHR36927:SF1">
    <property type="entry name" value="MDO-LIKE PROTEIN"/>
    <property type="match status" value="1"/>
</dbReference>
<dbReference type="InterPro" id="IPR050623">
    <property type="entry name" value="Glucan_succinyl_AcylTrfase"/>
</dbReference>
<keyword evidence="4" id="KW-1185">Reference proteome</keyword>
<feature type="domain" description="Acyltransferase 3" evidence="2">
    <location>
        <begin position="2"/>
        <end position="351"/>
    </location>
</feature>
<sequence length="376" mass="43406">MMILGLVLHSALTYNVTNHGDAWNLKDPETTNVATDFLVLLIHSFRMPIFFLIAGFFGAMLFYERKPLKMIQNRVSRIAFPFLVFLFVLAPILSFVFRYSNFTFEALPNVLVTTLTPFSELYFYIPKGTAHLWFLYYLLYVTGFSVVLGLLLKKTPKLTQKITEIFSWIILRPFVRIIFFAGITFVILSILGMPMIAPSTSFVPDANTFIFYVFFYLVGWILYTSKQHLHTIMRYDWLCTILAIILVISQGVIIQYAGLGLTPTSNSSLLIVFSALIVWLFTFGVTGLFIRYGSNHSKRMRYISDASYWVYLIHLPLTIIFPVVVWKLPIGAIPKFLLVVLGTTIVCFVTYHYFVRNTFIGKFLNGRKYPRKKIHQ</sequence>
<feature type="transmembrane region" description="Helical" evidence="1">
    <location>
        <begin position="332"/>
        <end position="354"/>
    </location>
</feature>
<accession>A0ABR7Q562</accession>
<feature type="transmembrane region" description="Helical" evidence="1">
    <location>
        <begin position="173"/>
        <end position="197"/>
    </location>
</feature>
<dbReference type="Pfam" id="PF01757">
    <property type="entry name" value="Acyl_transf_3"/>
    <property type="match status" value="1"/>
</dbReference>
<feature type="transmembrane region" description="Helical" evidence="1">
    <location>
        <begin position="209"/>
        <end position="225"/>
    </location>
</feature>
<keyword evidence="1" id="KW-0472">Membrane</keyword>
<organism evidence="3 4">
    <name type="scientific">Kordia aestuariivivens</name>
    <dbReference type="NCBI Taxonomy" id="2759037"/>
    <lineage>
        <taxon>Bacteria</taxon>
        <taxon>Pseudomonadati</taxon>
        <taxon>Bacteroidota</taxon>
        <taxon>Flavobacteriia</taxon>
        <taxon>Flavobacteriales</taxon>
        <taxon>Flavobacteriaceae</taxon>
        <taxon>Kordia</taxon>
    </lineage>
</organism>
<dbReference type="Proteomes" id="UP000619238">
    <property type="component" value="Unassembled WGS sequence"/>
</dbReference>
<feature type="transmembrane region" description="Helical" evidence="1">
    <location>
        <begin position="306"/>
        <end position="326"/>
    </location>
</feature>
<feature type="transmembrane region" description="Helical" evidence="1">
    <location>
        <begin position="37"/>
        <end position="63"/>
    </location>
</feature>
<keyword evidence="1" id="KW-1133">Transmembrane helix</keyword>
<comment type="caution">
    <text evidence="3">The sequence shown here is derived from an EMBL/GenBank/DDBJ whole genome shotgun (WGS) entry which is preliminary data.</text>
</comment>
<feature type="transmembrane region" description="Helical" evidence="1">
    <location>
        <begin position="269"/>
        <end position="294"/>
    </location>
</feature>
<name>A0ABR7Q562_9FLAO</name>
<feature type="transmembrane region" description="Helical" evidence="1">
    <location>
        <begin position="75"/>
        <end position="97"/>
    </location>
</feature>
<dbReference type="InterPro" id="IPR002656">
    <property type="entry name" value="Acyl_transf_3_dom"/>
</dbReference>
<proteinExistence type="predicted"/>
<keyword evidence="1" id="KW-0812">Transmembrane</keyword>
<evidence type="ECO:0000313" key="3">
    <source>
        <dbReference type="EMBL" id="MBC8753701.1"/>
    </source>
</evidence>
<feature type="transmembrane region" description="Helical" evidence="1">
    <location>
        <begin position="237"/>
        <end position="257"/>
    </location>
</feature>